<organism evidence="1 2">
    <name type="scientific">Paracoccus liaowanqingii</name>
    <dbReference type="NCBI Taxonomy" id="2560053"/>
    <lineage>
        <taxon>Bacteria</taxon>
        <taxon>Pseudomonadati</taxon>
        <taxon>Pseudomonadota</taxon>
        <taxon>Alphaproteobacteria</taxon>
        <taxon>Rhodobacterales</taxon>
        <taxon>Paracoccaceae</taxon>
        <taxon>Paracoccus</taxon>
    </lineage>
</organism>
<evidence type="ECO:0000313" key="1">
    <source>
        <dbReference type="EMBL" id="QBX34621.1"/>
    </source>
</evidence>
<accession>A0A4P7HN67</accession>
<dbReference type="AlphaFoldDB" id="A0A4P7HN67"/>
<dbReference type="Proteomes" id="UP000296374">
    <property type="component" value="Chromosome"/>
</dbReference>
<gene>
    <name evidence="1" type="ORF">E4191_07765</name>
</gene>
<dbReference type="RefSeq" id="WP_135312910.1">
    <property type="nucleotide sequence ID" value="NZ_CP038439.1"/>
</dbReference>
<dbReference type="KEGG" id="plia:E4191_07765"/>
<proteinExistence type="predicted"/>
<reference evidence="2" key="1">
    <citation type="submission" date="2019-03" db="EMBL/GenBank/DDBJ databases">
        <authorList>
            <person name="Li J."/>
        </authorList>
    </citation>
    <scope>NUCLEOTIDE SEQUENCE [LARGE SCALE GENOMIC DNA]</scope>
    <source>
        <strain evidence="2">2251</strain>
    </source>
</reference>
<dbReference type="EMBL" id="CP038439">
    <property type="protein sequence ID" value="QBX34621.1"/>
    <property type="molecule type" value="Genomic_DNA"/>
</dbReference>
<evidence type="ECO:0000313" key="2">
    <source>
        <dbReference type="Proteomes" id="UP000296374"/>
    </source>
</evidence>
<name>A0A4P7HN67_9RHOB</name>
<protein>
    <submittedName>
        <fullName evidence="1">Uncharacterized protein</fullName>
    </submittedName>
</protein>
<sequence length="153" mass="16532">MSPRPQPIKHGTIYAYKCRGCRCDPCTRANTETCKTERRRKGILSPGNACKVGTEVFTTQQEAARAAGRTKGAITYHLNRYGNLDRLGGKRGGPSKGRCKPVCVGMQEWPSRSALDRALGVPIGTVSAWILRGDMNALIGAVMNMNPARKAAA</sequence>